<dbReference type="InterPro" id="IPR050565">
    <property type="entry name" value="LYPA1-2/EST-like"/>
</dbReference>
<dbReference type="EMBL" id="JAQQXS010000019">
    <property type="protein sequence ID" value="MDC8787046.1"/>
    <property type="molecule type" value="Genomic_DNA"/>
</dbReference>
<dbReference type="PANTHER" id="PTHR10655:SF17">
    <property type="entry name" value="LYSOPHOSPHOLIPASE-LIKE PROTEIN 1"/>
    <property type="match status" value="1"/>
</dbReference>
<dbReference type="RefSeq" id="WP_273598184.1">
    <property type="nucleotide sequence ID" value="NZ_JAQQXS010000019.1"/>
</dbReference>
<proteinExistence type="inferred from homology"/>
<keyword evidence="5" id="KW-1185">Reference proteome</keyword>
<sequence>MNADATATPPAIVHLPASGAVDLCFILLHGVGADAASMDPLREALRAQYPQAALVSLNGPVPAPGGGQAWFDVDGLTADSLTERLDQALPELIQRIQSWGLHFELSGERVALAGFSQGATMALEAAQAQEGLVGRVLAFSGGHAKRPDHAPHEVSIHLLHGMADALVPYQPVVTMARTLVSLGADVTADILPDIGHELHPTLIEKGMAQLRTFVPARLWRAAAAAAAEQDKKAD</sequence>
<reference evidence="4 5" key="1">
    <citation type="submission" date="2022-10" db="EMBL/GenBank/DDBJ databases">
        <title>paucibacter sp. hw8 Genome sequencing.</title>
        <authorList>
            <person name="Park S."/>
        </authorList>
    </citation>
    <scope>NUCLEOTIDE SEQUENCE [LARGE SCALE GENOMIC DNA]</scope>
    <source>
        <strain evidence="5">hw8</strain>
    </source>
</reference>
<evidence type="ECO:0000256" key="2">
    <source>
        <dbReference type="ARBA" id="ARBA00022801"/>
    </source>
</evidence>
<evidence type="ECO:0000259" key="3">
    <source>
        <dbReference type="Pfam" id="PF02230"/>
    </source>
</evidence>
<gene>
    <name evidence="4" type="primary">ypfH</name>
    <name evidence="4" type="ORF">PRZ01_17790</name>
</gene>
<dbReference type="Pfam" id="PF02230">
    <property type="entry name" value="Abhydrolase_2"/>
    <property type="match status" value="1"/>
</dbReference>
<protein>
    <submittedName>
        <fullName evidence="4">Esterase</fullName>
    </submittedName>
</protein>
<dbReference type="NCBIfam" id="NF008525">
    <property type="entry name" value="PRK11460.1"/>
    <property type="match status" value="1"/>
</dbReference>
<organism evidence="4 5">
    <name type="scientific">Roseateles koreensis</name>
    <dbReference type="NCBI Taxonomy" id="2987526"/>
    <lineage>
        <taxon>Bacteria</taxon>
        <taxon>Pseudomonadati</taxon>
        <taxon>Pseudomonadota</taxon>
        <taxon>Betaproteobacteria</taxon>
        <taxon>Burkholderiales</taxon>
        <taxon>Sphaerotilaceae</taxon>
        <taxon>Roseateles</taxon>
    </lineage>
</organism>
<accession>A0ABT5KVS7</accession>
<evidence type="ECO:0000256" key="1">
    <source>
        <dbReference type="ARBA" id="ARBA00006499"/>
    </source>
</evidence>
<dbReference type="InterPro" id="IPR003140">
    <property type="entry name" value="PLipase/COase/thioEstase"/>
</dbReference>
<feature type="domain" description="Phospholipase/carboxylesterase/thioesterase" evidence="3">
    <location>
        <begin position="25"/>
        <end position="205"/>
    </location>
</feature>
<comment type="similarity">
    <text evidence="1">Belongs to the AB hydrolase superfamily. AB hydrolase 2 family.</text>
</comment>
<dbReference type="Gene3D" id="3.40.50.1820">
    <property type="entry name" value="alpha/beta hydrolase"/>
    <property type="match status" value="1"/>
</dbReference>
<dbReference type="Proteomes" id="UP001219862">
    <property type="component" value="Unassembled WGS sequence"/>
</dbReference>
<dbReference type="InterPro" id="IPR029058">
    <property type="entry name" value="AB_hydrolase_fold"/>
</dbReference>
<dbReference type="SUPFAM" id="SSF53474">
    <property type="entry name" value="alpha/beta-Hydrolases"/>
    <property type="match status" value="1"/>
</dbReference>
<name>A0ABT5KVS7_9BURK</name>
<evidence type="ECO:0000313" key="4">
    <source>
        <dbReference type="EMBL" id="MDC8787046.1"/>
    </source>
</evidence>
<comment type="caution">
    <text evidence="4">The sequence shown here is derived from an EMBL/GenBank/DDBJ whole genome shotgun (WGS) entry which is preliminary data.</text>
</comment>
<dbReference type="PANTHER" id="PTHR10655">
    <property type="entry name" value="LYSOPHOSPHOLIPASE-RELATED"/>
    <property type="match status" value="1"/>
</dbReference>
<evidence type="ECO:0000313" key="5">
    <source>
        <dbReference type="Proteomes" id="UP001219862"/>
    </source>
</evidence>
<keyword evidence="2" id="KW-0378">Hydrolase</keyword>